<protein>
    <submittedName>
        <fullName evidence="1">Uncharacterized protein</fullName>
    </submittedName>
</protein>
<evidence type="ECO:0000313" key="2">
    <source>
        <dbReference type="Proteomes" id="UP000276133"/>
    </source>
</evidence>
<reference evidence="1 2" key="1">
    <citation type="journal article" date="2018" name="Sci. Rep.">
        <title>Genomic signatures of local adaptation to the degree of environmental predictability in rotifers.</title>
        <authorList>
            <person name="Franch-Gras L."/>
            <person name="Hahn C."/>
            <person name="Garcia-Roger E.M."/>
            <person name="Carmona M.J."/>
            <person name="Serra M."/>
            <person name="Gomez A."/>
        </authorList>
    </citation>
    <scope>NUCLEOTIDE SEQUENCE [LARGE SCALE GENOMIC DNA]</scope>
    <source>
        <strain evidence="1">HYR1</strain>
    </source>
</reference>
<organism evidence="1 2">
    <name type="scientific">Brachionus plicatilis</name>
    <name type="common">Marine rotifer</name>
    <name type="synonym">Brachionus muelleri</name>
    <dbReference type="NCBI Taxonomy" id="10195"/>
    <lineage>
        <taxon>Eukaryota</taxon>
        <taxon>Metazoa</taxon>
        <taxon>Spiralia</taxon>
        <taxon>Gnathifera</taxon>
        <taxon>Rotifera</taxon>
        <taxon>Eurotatoria</taxon>
        <taxon>Monogononta</taxon>
        <taxon>Pseudotrocha</taxon>
        <taxon>Ploima</taxon>
        <taxon>Brachionidae</taxon>
        <taxon>Brachionus</taxon>
    </lineage>
</organism>
<accession>A0A3M7QEH4</accession>
<evidence type="ECO:0000313" key="1">
    <source>
        <dbReference type="EMBL" id="RNA09837.1"/>
    </source>
</evidence>
<name>A0A3M7QEH4_BRAPC</name>
<comment type="caution">
    <text evidence="1">The sequence shown here is derived from an EMBL/GenBank/DDBJ whole genome shotgun (WGS) entry which is preliminary data.</text>
</comment>
<dbReference type="AlphaFoldDB" id="A0A3M7QEH4"/>
<dbReference type="EMBL" id="REGN01006365">
    <property type="protein sequence ID" value="RNA09837.1"/>
    <property type="molecule type" value="Genomic_DNA"/>
</dbReference>
<keyword evidence="2" id="KW-1185">Reference proteome</keyword>
<dbReference type="Proteomes" id="UP000276133">
    <property type="component" value="Unassembled WGS sequence"/>
</dbReference>
<sequence>MCCSMFILLKKPKIISWVKISTDAISSFSNVSLLACLLIRPSYIRHHPVPLLLMHPHILAEPPPCKVGTTKLGSNPYNVKSKKYVFYINLKVTGVVEIWDLIVLITFPQVQNPYPSHFLNLSSYSWLFNEARHRDSEFESNFYLEQSNFFKIL</sequence>
<gene>
    <name evidence="1" type="ORF">BpHYR1_000264</name>
</gene>
<proteinExistence type="predicted"/>